<dbReference type="AlphaFoldDB" id="A0A3M8DBQ0"/>
<keyword evidence="1" id="KW-0808">Transferase</keyword>
<evidence type="ECO:0000313" key="2">
    <source>
        <dbReference type="Proteomes" id="UP000271031"/>
    </source>
</evidence>
<name>A0A3M8DBQ0_9BACL</name>
<proteinExistence type="predicted"/>
<dbReference type="Gene3D" id="2.30.30.430">
    <property type="entry name" value="Kinase associated protein B domain"/>
    <property type="match status" value="1"/>
</dbReference>
<keyword evidence="1" id="KW-0418">Kinase</keyword>
<dbReference type="Proteomes" id="UP000271031">
    <property type="component" value="Unassembled WGS sequence"/>
</dbReference>
<organism evidence="1 2">
    <name type="scientific">Brevibacillus fluminis</name>
    <dbReference type="NCBI Taxonomy" id="511487"/>
    <lineage>
        <taxon>Bacteria</taxon>
        <taxon>Bacillati</taxon>
        <taxon>Bacillota</taxon>
        <taxon>Bacilli</taxon>
        <taxon>Bacillales</taxon>
        <taxon>Paenibacillaceae</taxon>
        <taxon>Brevibacillus</taxon>
    </lineage>
</organism>
<protein>
    <submittedName>
        <fullName evidence="1">Kinase</fullName>
    </submittedName>
</protein>
<dbReference type="EMBL" id="RHHQ01000017">
    <property type="protein sequence ID" value="RNB84735.1"/>
    <property type="molecule type" value="Genomic_DNA"/>
</dbReference>
<sequence>MMPNIGQLVAAHHKTGAYIAEVVEIAGSKALLKTLGVTKHPTQGDLHNPNQADVVLFHQRRALAYLEKVWVPLQAIEVYEGSIPDYQATLREALEKEIAHWTQALPSRFAERCLIELENLKTDYFPKG</sequence>
<keyword evidence="2" id="KW-1185">Reference proteome</keyword>
<comment type="caution">
    <text evidence="1">The sequence shown here is derived from an EMBL/GenBank/DDBJ whole genome shotgun (WGS) entry which is preliminary data.</text>
</comment>
<evidence type="ECO:0000313" key="1">
    <source>
        <dbReference type="EMBL" id="RNB84735.1"/>
    </source>
</evidence>
<reference evidence="1 2" key="1">
    <citation type="submission" date="2018-10" db="EMBL/GenBank/DDBJ databases">
        <title>Phylogenomics of Brevibacillus.</title>
        <authorList>
            <person name="Dunlap C."/>
        </authorList>
    </citation>
    <scope>NUCLEOTIDE SEQUENCE [LARGE SCALE GENOMIC DNA]</scope>
    <source>
        <strain evidence="1 2">JCM 15716</strain>
    </source>
</reference>
<dbReference type="Pfam" id="PF08810">
    <property type="entry name" value="KapB"/>
    <property type="match status" value="1"/>
</dbReference>
<dbReference type="SUPFAM" id="SSF141251">
    <property type="entry name" value="Kinase-associated protein B-like"/>
    <property type="match status" value="1"/>
</dbReference>
<dbReference type="OrthoDB" id="2407789at2"/>
<dbReference type="GO" id="GO:0016301">
    <property type="term" value="F:kinase activity"/>
    <property type="evidence" value="ECO:0007669"/>
    <property type="project" value="UniProtKB-KW"/>
</dbReference>
<gene>
    <name evidence="1" type="ORF">EDM56_20205</name>
</gene>
<dbReference type="SMART" id="SM01298">
    <property type="entry name" value="KapB"/>
    <property type="match status" value="1"/>
</dbReference>
<dbReference type="InterPro" id="IPR014916">
    <property type="entry name" value="KapB"/>
</dbReference>
<dbReference type="InterPro" id="IPR038080">
    <property type="entry name" value="KapB_sf"/>
</dbReference>
<accession>A0A3M8DBQ0</accession>